<organism evidence="2">
    <name type="scientific">Ditylum brightwellii</name>
    <dbReference type="NCBI Taxonomy" id="49249"/>
    <lineage>
        <taxon>Eukaryota</taxon>
        <taxon>Sar</taxon>
        <taxon>Stramenopiles</taxon>
        <taxon>Ochrophyta</taxon>
        <taxon>Bacillariophyta</taxon>
        <taxon>Mediophyceae</taxon>
        <taxon>Lithodesmiophycidae</taxon>
        <taxon>Lithodesmiales</taxon>
        <taxon>Lithodesmiaceae</taxon>
        <taxon>Ditylum</taxon>
    </lineage>
</organism>
<dbReference type="EMBL" id="HBGN01030186">
    <property type="protein sequence ID" value="CAD9346600.1"/>
    <property type="molecule type" value="Transcribed_RNA"/>
</dbReference>
<feature type="compositionally biased region" description="Polar residues" evidence="1">
    <location>
        <begin position="7"/>
        <end position="20"/>
    </location>
</feature>
<name>A0A7S1ZS49_9STRA</name>
<proteinExistence type="predicted"/>
<dbReference type="SUPFAM" id="SSF89009">
    <property type="entry name" value="GAT-like domain"/>
    <property type="match status" value="1"/>
</dbReference>
<gene>
    <name evidence="2" type="ORF">DBRI1063_LOCUS19456</name>
</gene>
<dbReference type="AlphaFoldDB" id="A0A7S1ZS49"/>
<dbReference type="CDD" id="cd21383">
    <property type="entry name" value="GAT_GGA_Tom1-like"/>
    <property type="match status" value="1"/>
</dbReference>
<sequence>MMKSDHNSNGSNHASTSTGGADSKILTDLATLSDQIELCQTMLGSTPPSQRQHDEALLAVVGFLEACVPRMVELVDAAAQGALSQESTLERCLEVNDALLKTLENFDDPNYMGGGGTASAAAAASAGVEEEEEGLAGDLDDLLTLDVKSPPIKGGGKSTGEEEPDDDAFDAFFKERTS</sequence>
<dbReference type="Gene3D" id="1.20.58.160">
    <property type="match status" value="1"/>
</dbReference>
<evidence type="ECO:0008006" key="3">
    <source>
        <dbReference type="Google" id="ProtNLM"/>
    </source>
</evidence>
<feature type="region of interest" description="Disordered" evidence="1">
    <location>
        <begin position="122"/>
        <end position="169"/>
    </location>
</feature>
<evidence type="ECO:0000313" key="2">
    <source>
        <dbReference type="EMBL" id="CAD9346600.1"/>
    </source>
</evidence>
<dbReference type="InterPro" id="IPR038425">
    <property type="entry name" value="GAT_sf"/>
</dbReference>
<feature type="compositionally biased region" description="Acidic residues" evidence="1">
    <location>
        <begin position="128"/>
        <end position="143"/>
    </location>
</feature>
<feature type="region of interest" description="Disordered" evidence="1">
    <location>
        <begin position="1"/>
        <end position="21"/>
    </location>
</feature>
<evidence type="ECO:0000256" key="1">
    <source>
        <dbReference type="SAM" id="MobiDB-lite"/>
    </source>
</evidence>
<protein>
    <recommendedName>
        <fullName evidence="3">GAT domain-containing protein</fullName>
    </recommendedName>
</protein>
<reference evidence="2" key="1">
    <citation type="submission" date="2021-01" db="EMBL/GenBank/DDBJ databases">
        <authorList>
            <person name="Corre E."/>
            <person name="Pelletier E."/>
            <person name="Niang G."/>
            <person name="Scheremetjew M."/>
            <person name="Finn R."/>
            <person name="Kale V."/>
            <person name="Holt S."/>
            <person name="Cochrane G."/>
            <person name="Meng A."/>
            <person name="Brown T."/>
            <person name="Cohen L."/>
        </authorList>
    </citation>
    <scope>NUCLEOTIDE SEQUENCE</scope>
    <source>
        <strain evidence="2">Pop2</strain>
    </source>
</reference>
<accession>A0A7S1ZS49</accession>